<dbReference type="Proteomes" id="UP000863257">
    <property type="component" value="Unassembled WGS sequence"/>
</dbReference>
<dbReference type="EMBL" id="DACRBY010000001">
    <property type="protein sequence ID" value="HAS8538246.1"/>
    <property type="molecule type" value="Genomic_DNA"/>
</dbReference>
<reference evidence="1" key="1">
    <citation type="journal article" date="2018" name="Genome Biol.">
        <title>SKESA: strategic k-mer extension for scrupulous assemblies.</title>
        <authorList>
            <person name="Souvorov A."/>
            <person name="Agarwala R."/>
            <person name="Lipman D.J."/>
        </authorList>
    </citation>
    <scope>NUCLEOTIDE SEQUENCE</scope>
    <source>
        <strain evidence="1">BCW_3452</strain>
    </source>
</reference>
<organism evidence="1 2">
    <name type="scientific">Vibrio vulnificus</name>
    <dbReference type="NCBI Taxonomy" id="672"/>
    <lineage>
        <taxon>Bacteria</taxon>
        <taxon>Pseudomonadati</taxon>
        <taxon>Pseudomonadota</taxon>
        <taxon>Gammaproteobacteria</taxon>
        <taxon>Vibrionales</taxon>
        <taxon>Vibrionaceae</taxon>
        <taxon>Vibrio</taxon>
    </lineage>
</organism>
<sequence>MNTQSKTDFDEINAFLQSQHKETDESRSEVAFFEELTKQIQDKFGDQIRVYKENSMAGRWQEPLFTFSDGKRITVICERPNYIYQVSFIDDANDSRRLMLPVKPEYVDFDNKTATFYGRDNISEYVSDCISSILNK</sequence>
<reference evidence="1" key="2">
    <citation type="submission" date="2019-01" db="EMBL/GenBank/DDBJ databases">
        <authorList>
            <consortium name="NCBI Pathogen Detection Project"/>
        </authorList>
    </citation>
    <scope>NUCLEOTIDE SEQUENCE</scope>
    <source>
        <strain evidence="1">BCW_3452</strain>
    </source>
</reference>
<evidence type="ECO:0000313" key="1">
    <source>
        <dbReference type="EMBL" id="HAS8538246.1"/>
    </source>
</evidence>
<evidence type="ECO:0000313" key="2">
    <source>
        <dbReference type="Proteomes" id="UP000863257"/>
    </source>
</evidence>
<proteinExistence type="predicted"/>
<protein>
    <submittedName>
        <fullName evidence="1">Uncharacterized protein</fullName>
    </submittedName>
</protein>
<gene>
    <name evidence="1" type="ORF">I7730_00335</name>
</gene>
<comment type="caution">
    <text evidence="1">The sequence shown here is derived from an EMBL/GenBank/DDBJ whole genome shotgun (WGS) entry which is preliminary data.</text>
</comment>
<name>A0A8H9MY34_VIBVL</name>
<dbReference type="AlphaFoldDB" id="A0A8H9MY34"/>
<accession>A0A8H9MY34</accession>